<feature type="region of interest" description="Disordered" evidence="1">
    <location>
        <begin position="1"/>
        <end position="20"/>
    </location>
</feature>
<feature type="compositionally biased region" description="Basic and acidic residues" evidence="1">
    <location>
        <begin position="1"/>
        <end position="10"/>
    </location>
</feature>
<reference evidence="2" key="2">
    <citation type="submission" date="2022-01" db="EMBL/GenBank/DDBJ databases">
        <authorList>
            <person name="Yamashiro T."/>
            <person name="Shiraishi A."/>
            <person name="Satake H."/>
            <person name="Nakayama K."/>
        </authorList>
    </citation>
    <scope>NUCLEOTIDE SEQUENCE</scope>
</reference>
<gene>
    <name evidence="2" type="ORF">Tco_0804200</name>
</gene>
<accession>A0ABQ5A4L8</accession>
<sequence>MLGKPKRDTEISQSSGPIPLLEAEHDNSAMIQYYGWAEAHNYGIEAASKHLKIYLPHSYNTLGSGEDIMKLKELMELYTKLPERLLEVGEGGQQFLQIFPSTTTQPSTSRPQKKQSRRKQGRTVVLQSLSLMRLLMRSVTSRRFSEFIKHKSYS</sequence>
<evidence type="ECO:0000313" key="2">
    <source>
        <dbReference type="EMBL" id="GJS97232.1"/>
    </source>
</evidence>
<feature type="region of interest" description="Disordered" evidence="1">
    <location>
        <begin position="99"/>
        <end position="122"/>
    </location>
</feature>
<feature type="compositionally biased region" description="Low complexity" evidence="1">
    <location>
        <begin position="100"/>
        <end position="110"/>
    </location>
</feature>
<keyword evidence="3" id="KW-1185">Reference proteome</keyword>
<dbReference type="EMBL" id="BQNB010011946">
    <property type="protein sequence ID" value="GJS97232.1"/>
    <property type="molecule type" value="Genomic_DNA"/>
</dbReference>
<protein>
    <submittedName>
        <fullName evidence="2">Uncharacterized protein</fullName>
    </submittedName>
</protein>
<organism evidence="2 3">
    <name type="scientific">Tanacetum coccineum</name>
    <dbReference type="NCBI Taxonomy" id="301880"/>
    <lineage>
        <taxon>Eukaryota</taxon>
        <taxon>Viridiplantae</taxon>
        <taxon>Streptophyta</taxon>
        <taxon>Embryophyta</taxon>
        <taxon>Tracheophyta</taxon>
        <taxon>Spermatophyta</taxon>
        <taxon>Magnoliopsida</taxon>
        <taxon>eudicotyledons</taxon>
        <taxon>Gunneridae</taxon>
        <taxon>Pentapetalae</taxon>
        <taxon>asterids</taxon>
        <taxon>campanulids</taxon>
        <taxon>Asterales</taxon>
        <taxon>Asteraceae</taxon>
        <taxon>Asteroideae</taxon>
        <taxon>Anthemideae</taxon>
        <taxon>Anthemidinae</taxon>
        <taxon>Tanacetum</taxon>
    </lineage>
</organism>
<name>A0ABQ5A4L8_9ASTR</name>
<evidence type="ECO:0000256" key="1">
    <source>
        <dbReference type="SAM" id="MobiDB-lite"/>
    </source>
</evidence>
<feature type="compositionally biased region" description="Basic residues" evidence="1">
    <location>
        <begin position="111"/>
        <end position="121"/>
    </location>
</feature>
<dbReference type="Proteomes" id="UP001151760">
    <property type="component" value="Unassembled WGS sequence"/>
</dbReference>
<comment type="caution">
    <text evidence="2">The sequence shown here is derived from an EMBL/GenBank/DDBJ whole genome shotgun (WGS) entry which is preliminary data.</text>
</comment>
<evidence type="ECO:0000313" key="3">
    <source>
        <dbReference type="Proteomes" id="UP001151760"/>
    </source>
</evidence>
<proteinExistence type="predicted"/>
<reference evidence="2" key="1">
    <citation type="journal article" date="2022" name="Int. J. Mol. Sci.">
        <title>Draft Genome of Tanacetum Coccineum: Genomic Comparison of Closely Related Tanacetum-Family Plants.</title>
        <authorList>
            <person name="Yamashiro T."/>
            <person name="Shiraishi A."/>
            <person name="Nakayama K."/>
            <person name="Satake H."/>
        </authorList>
    </citation>
    <scope>NUCLEOTIDE SEQUENCE</scope>
</reference>